<name>A0A0L0HP81_SPIPD</name>
<dbReference type="AlphaFoldDB" id="A0A0L0HP81"/>
<evidence type="ECO:0000313" key="2">
    <source>
        <dbReference type="Proteomes" id="UP000053201"/>
    </source>
</evidence>
<dbReference type="VEuPathDB" id="FungiDB:SPPG_02267"/>
<reference evidence="1 2" key="1">
    <citation type="submission" date="2009-08" db="EMBL/GenBank/DDBJ databases">
        <title>The Genome Sequence of Spizellomyces punctatus strain DAOM BR117.</title>
        <authorList>
            <consortium name="The Broad Institute Genome Sequencing Platform"/>
            <person name="Russ C."/>
            <person name="Cuomo C."/>
            <person name="Shea T."/>
            <person name="Young S.K."/>
            <person name="Zeng Q."/>
            <person name="Koehrsen M."/>
            <person name="Haas B."/>
            <person name="Borodovsky M."/>
            <person name="Guigo R."/>
            <person name="Alvarado L."/>
            <person name="Berlin A."/>
            <person name="Bochicchio J."/>
            <person name="Borenstein D."/>
            <person name="Chapman S."/>
            <person name="Chen Z."/>
            <person name="Engels R."/>
            <person name="Freedman E."/>
            <person name="Gellesch M."/>
            <person name="Goldberg J."/>
            <person name="Griggs A."/>
            <person name="Gujja S."/>
            <person name="Heiman D."/>
            <person name="Hepburn T."/>
            <person name="Howarth C."/>
            <person name="Jen D."/>
            <person name="Larson L."/>
            <person name="Lewis B."/>
            <person name="Mehta T."/>
            <person name="Park D."/>
            <person name="Pearson M."/>
            <person name="Roberts A."/>
            <person name="Saif S."/>
            <person name="Shenoy N."/>
            <person name="Sisk P."/>
            <person name="Stolte C."/>
            <person name="Sykes S."/>
            <person name="Thomson T."/>
            <person name="Walk T."/>
            <person name="White J."/>
            <person name="Yandava C."/>
            <person name="Burger G."/>
            <person name="Gray M.W."/>
            <person name="Holland P.W.H."/>
            <person name="King N."/>
            <person name="Lang F.B.F."/>
            <person name="Roger A.J."/>
            <person name="Ruiz-Trillo I."/>
            <person name="Lander E."/>
            <person name="Nusbaum C."/>
        </authorList>
    </citation>
    <scope>NUCLEOTIDE SEQUENCE [LARGE SCALE GENOMIC DNA]</scope>
    <source>
        <strain evidence="1 2">DAOM BR117</strain>
    </source>
</reference>
<dbReference type="OrthoDB" id="2123009at2759"/>
<dbReference type="GeneID" id="27685862"/>
<evidence type="ECO:0000313" key="1">
    <source>
        <dbReference type="EMBL" id="KND03211.1"/>
    </source>
</evidence>
<sequence>MSSPSTTPPVLLTPTLLPLLTHLDIQTLALRTTQSELYTEIEHLSAELQLLHATTTPPIDPQTLAASQNRLALLKKRITNMQGVLKGISDRVGRCENMLAGQTPR</sequence>
<protein>
    <recommendedName>
        <fullName evidence="3">Biogenesis of lysosome-related organelles complex 1 subunit 7</fullName>
    </recommendedName>
</protein>
<keyword evidence="2" id="KW-1185">Reference proteome</keyword>
<evidence type="ECO:0008006" key="3">
    <source>
        <dbReference type="Google" id="ProtNLM"/>
    </source>
</evidence>
<dbReference type="InParanoid" id="A0A0L0HP81"/>
<dbReference type="InterPro" id="IPR028119">
    <property type="entry name" value="Snapin/Pallidin/Snn1"/>
</dbReference>
<dbReference type="RefSeq" id="XP_016611250.1">
    <property type="nucleotide sequence ID" value="XM_016750556.1"/>
</dbReference>
<proteinExistence type="predicted"/>
<dbReference type="Pfam" id="PF14712">
    <property type="entry name" value="Snapin_Pallidin"/>
    <property type="match status" value="1"/>
</dbReference>
<organism evidence="1 2">
    <name type="scientific">Spizellomyces punctatus (strain DAOM BR117)</name>
    <dbReference type="NCBI Taxonomy" id="645134"/>
    <lineage>
        <taxon>Eukaryota</taxon>
        <taxon>Fungi</taxon>
        <taxon>Fungi incertae sedis</taxon>
        <taxon>Chytridiomycota</taxon>
        <taxon>Chytridiomycota incertae sedis</taxon>
        <taxon>Chytridiomycetes</taxon>
        <taxon>Spizellomycetales</taxon>
        <taxon>Spizellomycetaceae</taxon>
        <taxon>Spizellomyces</taxon>
    </lineage>
</organism>
<accession>A0A0L0HP81</accession>
<gene>
    <name evidence="1" type="ORF">SPPG_02267</name>
</gene>
<dbReference type="EMBL" id="KQ257452">
    <property type="protein sequence ID" value="KND03211.1"/>
    <property type="molecule type" value="Genomic_DNA"/>
</dbReference>
<dbReference type="Proteomes" id="UP000053201">
    <property type="component" value="Unassembled WGS sequence"/>
</dbReference>